<accession>A0ABR0B9L0</accession>
<comment type="caution">
    <text evidence="2">The sequence shown here is derived from an EMBL/GenBank/DDBJ whole genome shotgun (WGS) entry which is preliminary data.</text>
</comment>
<feature type="region of interest" description="Disordered" evidence="1">
    <location>
        <begin position="478"/>
        <end position="503"/>
    </location>
</feature>
<feature type="compositionally biased region" description="Basic and acidic residues" evidence="1">
    <location>
        <begin position="152"/>
        <end position="165"/>
    </location>
</feature>
<evidence type="ECO:0000313" key="2">
    <source>
        <dbReference type="EMBL" id="KAK4045263.1"/>
    </source>
</evidence>
<proteinExistence type="predicted"/>
<feature type="region of interest" description="Disordered" evidence="1">
    <location>
        <begin position="1"/>
        <end position="208"/>
    </location>
</feature>
<evidence type="ECO:0000313" key="3">
    <source>
        <dbReference type="Proteomes" id="UP001234178"/>
    </source>
</evidence>
<feature type="compositionally biased region" description="Low complexity" evidence="1">
    <location>
        <begin position="130"/>
        <end position="146"/>
    </location>
</feature>
<protein>
    <submittedName>
        <fullName evidence="2">Uncharacterized protein</fullName>
    </submittedName>
</protein>
<organism evidence="2 3">
    <name type="scientific">Daphnia magna</name>
    <dbReference type="NCBI Taxonomy" id="35525"/>
    <lineage>
        <taxon>Eukaryota</taxon>
        <taxon>Metazoa</taxon>
        <taxon>Ecdysozoa</taxon>
        <taxon>Arthropoda</taxon>
        <taxon>Crustacea</taxon>
        <taxon>Branchiopoda</taxon>
        <taxon>Diplostraca</taxon>
        <taxon>Cladocera</taxon>
        <taxon>Anomopoda</taxon>
        <taxon>Daphniidae</taxon>
        <taxon>Daphnia</taxon>
    </lineage>
</organism>
<sequence>MRASPRARTTATSKDGDARSGPPFASVVAGRSAGRASASASAARSASRAAGGNDIEALPGGAARSSAARTPAGDDPAPSGSAVGSQPTTGAPSPGRKRSRGSPRSSWEGTAKGTSPNGFPAGTNGSGRLRAPAAVEARPRVVPSIRRSARRAPSERQEDRGRECMQHTGVGAPPPRHRRATSLALRGAPTARGRRSGASTPGALRHRHRRKTLDLRTLDHDRILEPLRAVDGDKRDAGPPLFGDPSLFGPAAFGEALKPCDEVPKADSGAVVLATGQGAEAIEICKRLFRRRAKRERDSGRERIDERIDRLREGALVPCMMQGNQEADRPFHRVVGRPDVADGLKERAASTCCERNCLVGNEECLVRKGEESPSERSKEQEFIEGIVDGAERCKKLANLIARKKAAGAGRRVEEAARVEGGHVGARRVLPEGRHPLEEEADVSLGDAHRLSPFVHGVAVLADEPLNKRCNGIRKAQFNGPIGGLSGEGGERRRDRQGDDRREGVRMLGAARSQICRREGAVDELGERTSETVRSDERQMLSAGLQDPRRYARVELRIGPAEPVDALLRIADEEEPTATGGALPRIALQPIVGAQKKEKFRLNRIGILEFVDEKRVVARGNRFAGFVAVSNEPTRRQEEFEEVDAARFVLGGECLLVALKEAAEVFAEQRCKLAVGAGDEALRVYFPRISGGEDLVLRDRHAVDGRKGSRPADPAKMAGAFAARRTAELLFGAVEVTSIDPPRRRR</sequence>
<feature type="compositionally biased region" description="Low complexity" evidence="1">
    <location>
        <begin position="25"/>
        <end position="52"/>
    </location>
</feature>
<evidence type="ECO:0000256" key="1">
    <source>
        <dbReference type="SAM" id="MobiDB-lite"/>
    </source>
</evidence>
<gene>
    <name evidence="2" type="ORF">OUZ56_032672</name>
</gene>
<name>A0ABR0B9L0_9CRUS</name>
<reference evidence="2 3" key="1">
    <citation type="journal article" date="2023" name="Nucleic Acids Res.">
        <title>The hologenome of Daphnia magna reveals possible DNA methylation and microbiome-mediated evolution of the host genome.</title>
        <authorList>
            <person name="Chaturvedi A."/>
            <person name="Li X."/>
            <person name="Dhandapani V."/>
            <person name="Marshall H."/>
            <person name="Kissane S."/>
            <person name="Cuenca-Cambronero M."/>
            <person name="Asole G."/>
            <person name="Calvet F."/>
            <person name="Ruiz-Romero M."/>
            <person name="Marangio P."/>
            <person name="Guigo R."/>
            <person name="Rago D."/>
            <person name="Mirbahai L."/>
            <person name="Eastwood N."/>
            <person name="Colbourne J.K."/>
            <person name="Zhou J."/>
            <person name="Mallon E."/>
            <person name="Orsini L."/>
        </authorList>
    </citation>
    <scope>NUCLEOTIDE SEQUENCE [LARGE SCALE GENOMIC DNA]</scope>
    <source>
        <strain evidence="2">LRV0_1</strain>
    </source>
</reference>
<dbReference type="Proteomes" id="UP001234178">
    <property type="component" value="Unassembled WGS sequence"/>
</dbReference>
<keyword evidence="3" id="KW-1185">Reference proteome</keyword>
<dbReference type="EMBL" id="JAOYFB010000041">
    <property type="protein sequence ID" value="KAK4045263.1"/>
    <property type="molecule type" value="Genomic_DNA"/>
</dbReference>
<feature type="compositionally biased region" description="Basic and acidic residues" evidence="1">
    <location>
        <begin position="488"/>
        <end position="503"/>
    </location>
</feature>